<reference evidence="2 3" key="1">
    <citation type="submission" date="2015-03" db="EMBL/GenBank/DDBJ databases">
        <title>Genome Sequence of Kiloniella spongiae MEBiC09566, isolated from a marine sponge.</title>
        <authorList>
            <person name="Shao Z."/>
            <person name="Wang L."/>
            <person name="Li X."/>
        </authorList>
    </citation>
    <scope>NUCLEOTIDE SEQUENCE [LARGE SCALE GENOMIC DNA]</scope>
    <source>
        <strain evidence="2 3">MEBiC09566</strain>
    </source>
</reference>
<evidence type="ECO:0000313" key="3">
    <source>
        <dbReference type="Proteomes" id="UP000035444"/>
    </source>
</evidence>
<dbReference type="RefSeq" id="WP_047763221.1">
    <property type="nucleotide sequence ID" value="NZ_LAQL01000003.1"/>
</dbReference>
<dbReference type="STRING" id="1489064.WH96_06305"/>
<feature type="domain" description="Bbp19-like phage" evidence="1">
    <location>
        <begin position="19"/>
        <end position="77"/>
    </location>
</feature>
<sequence length="93" mass="10424">MLKVWPFSLKKQHELVEAYSRLFASSDGQMVLADILDQAQAFETTPPDGPSVFNDGKRAVAFDILRKASVSSDLRAELAKAAYLQQEEDTQYE</sequence>
<accession>A0A0H2MH11</accession>
<gene>
    <name evidence="2" type="ORF">WH96_06305</name>
</gene>
<name>A0A0H2MH11_9PROT</name>
<dbReference type="EMBL" id="LAQL01000003">
    <property type="protein sequence ID" value="KLN61884.1"/>
    <property type="molecule type" value="Genomic_DNA"/>
</dbReference>
<keyword evidence="3" id="KW-1185">Reference proteome</keyword>
<dbReference type="OrthoDB" id="8479755at2"/>
<dbReference type="Proteomes" id="UP000035444">
    <property type="component" value="Unassembled WGS sequence"/>
</dbReference>
<dbReference type="InterPro" id="IPR057447">
    <property type="entry name" value="Bbp19-like_phage"/>
</dbReference>
<organism evidence="2 3">
    <name type="scientific">Kiloniella spongiae</name>
    <dbReference type="NCBI Taxonomy" id="1489064"/>
    <lineage>
        <taxon>Bacteria</taxon>
        <taxon>Pseudomonadati</taxon>
        <taxon>Pseudomonadota</taxon>
        <taxon>Alphaproteobacteria</taxon>
        <taxon>Rhodospirillales</taxon>
        <taxon>Kiloniellaceae</taxon>
        <taxon>Kiloniella</taxon>
    </lineage>
</organism>
<dbReference type="Pfam" id="PF25181">
    <property type="entry name" value="Phage_Bbp19"/>
    <property type="match status" value="1"/>
</dbReference>
<protein>
    <recommendedName>
        <fullName evidence="1">Bbp19-like phage domain-containing protein</fullName>
    </recommendedName>
</protein>
<comment type="caution">
    <text evidence="2">The sequence shown here is derived from an EMBL/GenBank/DDBJ whole genome shotgun (WGS) entry which is preliminary data.</text>
</comment>
<evidence type="ECO:0000313" key="2">
    <source>
        <dbReference type="EMBL" id="KLN61884.1"/>
    </source>
</evidence>
<proteinExistence type="predicted"/>
<evidence type="ECO:0000259" key="1">
    <source>
        <dbReference type="Pfam" id="PF25181"/>
    </source>
</evidence>
<dbReference type="AlphaFoldDB" id="A0A0H2MH11"/>